<keyword evidence="2" id="KW-0378">Hydrolase</keyword>
<evidence type="ECO:0000313" key="2">
    <source>
        <dbReference type="EMBL" id="SEL09229.1"/>
    </source>
</evidence>
<evidence type="ECO:0000259" key="1">
    <source>
        <dbReference type="Pfam" id="PF12146"/>
    </source>
</evidence>
<sequence length="272" mass="31142">MEPEKISDKHIFLTHGTFSNKKICDGIAKYMTEKGFTCWIMEWRNHGESNKSNHNFNFETIANYDLKSTFNFLFTNQNIGNIDCLAHSGGGIALTILLINNPYYRSKINSITLFGVQAFGAGTEFNNRMKILAGKKLSALLGIVPAKTAGSTEHSENYYTMKQWFNWNLRQNFIGDNGFDYLNKMNEIRVPILSICAKGDSFIAPKIGCEKFLNAFHNNSNKLLFVSKENGNLEDYNHSRILKSQNARKELWPIVAKWIMDRKTITNHVYKT</sequence>
<dbReference type="Pfam" id="PF12146">
    <property type="entry name" value="Hydrolase_4"/>
    <property type="match status" value="1"/>
</dbReference>
<dbReference type="RefSeq" id="WP_091407457.1">
    <property type="nucleotide sequence ID" value="NZ_FOAB01000003.1"/>
</dbReference>
<dbReference type="InterPro" id="IPR022742">
    <property type="entry name" value="Hydrolase_4"/>
</dbReference>
<dbReference type="InterPro" id="IPR029058">
    <property type="entry name" value="AB_hydrolase_fold"/>
</dbReference>
<dbReference type="Gene3D" id="3.40.50.1820">
    <property type="entry name" value="alpha/beta hydrolase"/>
    <property type="match status" value="1"/>
</dbReference>
<gene>
    <name evidence="2" type="ORF">SAMN04487910_1692</name>
</gene>
<dbReference type="Proteomes" id="UP000198521">
    <property type="component" value="Unassembled WGS sequence"/>
</dbReference>
<feature type="domain" description="Serine aminopeptidase S33" evidence="1">
    <location>
        <begin position="8"/>
        <end position="216"/>
    </location>
</feature>
<keyword evidence="3" id="KW-1185">Reference proteome</keyword>
<reference evidence="2 3" key="1">
    <citation type="submission" date="2016-10" db="EMBL/GenBank/DDBJ databases">
        <authorList>
            <person name="de Groot N.N."/>
        </authorList>
    </citation>
    <scope>NUCLEOTIDE SEQUENCE [LARGE SCALE GENOMIC DNA]</scope>
    <source>
        <strain evidence="2 3">DSM 25232</strain>
    </source>
</reference>
<evidence type="ECO:0000313" key="3">
    <source>
        <dbReference type="Proteomes" id="UP000198521"/>
    </source>
</evidence>
<proteinExistence type="predicted"/>
<dbReference type="SUPFAM" id="SSF53474">
    <property type="entry name" value="alpha/beta-Hydrolases"/>
    <property type="match status" value="1"/>
</dbReference>
<dbReference type="EMBL" id="FOAB01000003">
    <property type="protein sequence ID" value="SEL09229.1"/>
    <property type="molecule type" value="Genomic_DNA"/>
</dbReference>
<name>A0A1H7MDT6_AQUAM</name>
<organism evidence="2 3">
    <name type="scientific">Aquimarina amphilecti</name>
    <dbReference type="NCBI Taxonomy" id="1038014"/>
    <lineage>
        <taxon>Bacteria</taxon>
        <taxon>Pseudomonadati</taxon>
        <taxon>Bacteroidota</taxon>
        <taxon>Flavobacteriia</taxon>
        <taxon>Flavobacteriales</taxon>
        <taxon>Flavobacteriaceae</taxon>
        <taxon>Aquimarina</taxon>
    </lineage>
</organism>
<accession>A0A1H7MDT6</accession>
<dbReference type="OrthoDB" id="9780932at2"/>
<dbReference type="AlphaFoldDB" id="A0A1H7MDT6"/>
<dbReference type="PANTHER" id="PTHR11005">
    <property type="entry name" value="LYSOSOMAL ACID LIPASE-RELATED"/>
    <property type="match status" value="1"/>
</dbReference>
<dbReference type="GO" id="GO:0016787">
    <property type="term" value="F:hydrolase activity"/>
    <property type="evidence" value="ECO:0007669"/>
    <property type="project" value="UniProtKB-KW"/>
</dbReference>
<dbReference type="STRING" id="1038014.SAMN04487910_1692"/>
<protein>
    <submittedName>
        <fullName evidence="2">Lysophospholipase, alpha-beta hydrolase superfamily</fullName>
    </submittedName>
</protein>